<dbReference type="Proteomes" id="UP000887013">
    <property type="component" value="Unassembled WGS sequence"/>
</dbReference>
<gene>
    <name evidence="1" type="ORF">NPIL_515481</name>
</gene>
<name>A0A8X6R5U9_NEPPI</name>
<sequence length="82" mass="9595">MLRNTMYMMSSTTSGKHFHSGIAMRFRSSRFILPLREVYSPSDQSSSKTQILYWLQSETYRMFNMKREDEALRSSLNVGISS</sequence>
<reference evidence="1" key="1">
    <citation type="submission" date="2020-08" db="EMBL/GenBank/DDBJ databases">
        <title>Multicomponent nature underlies the extraordinary mechanical properties of spider dragline silk.</title>
        <authorList>
            <person name="Kono N."/>
            <person name="Nakamura H."/>
            <person name="Mori M."/>
            <person name="Yoshida Y."/>
            <person name="Ohtoshi R."/>
            <person name="Malay A.D."/>
            <person name="Moran D.A.P."/>
            <person name="Tomita M."/>
            <person name="Numata K."/>
            <person name="Arakawa K."/>
        </authorList>
    </citation>
    <scope>NUCLEOTIDE SEQUENCE</scope>
</reference>
<dbReference type="EMBL" id="BMAW01041116">
    <property type="protein sequence ID" value="GFU62377.1"/>
    <property type="molecule type" value="Genomic_DNA"/>
</dbReference>
<comment type="caution">
    <text evidence="1">The sequence shown here is derived from an EMBL/GenBank/DDBJ whole genome shotgun (WGS) entry which is preliminary data.</text>
</comment>
<accession>A0A8X6R5U9</accession>
<organism evidence="1 2">
    <name type="scientific">Nephila pilipes</name>
    <name type="common">Giant wood spider</name>
    <name type="synonym">Nephila maculata</name>
    <dbReference type="NCBI Taxonomy" id="299642"/>
    <lineage>
        <taxon>Eukaryota</taxon>
        <taxon>Metazoa</taxon>
        <taxon>Ecdysozoa</taxon>
        <taxon>Arthropoda</taxon>
        <taxon>Chelicerata</taxon>
        <taxon>Arachnida</taxon>
        <taxon>Araneae</taxon>
        <taxon>Araneomorphae</taxon>
        <taxon>Entelegynae</taxon>
        <taxon>Araneoidea</taxon>
        <taxon>Nephilidae</taxon>
        <taxon>Nephila</taxon>
    </lineage>
</organism>
<evidence type="ECO:0000313" key="2">
    <source>
        <dbReference type="Proteomes" id="UP000887013"/>
    </source>
</evidence>
<keyword evidence="2" id="KW-1185">Reference proteome</keyword>
<proteinExistence type="predicted"/>
<dbReference type="AlphaFoldDB" id="A0A8X6R5U9"/>
<evidence type="ECO:0000313" key="1">
    <source>
        <dbReference type="EMBL" id="GFU62377.1"/>
    </source>
</evidence>
<protein>
    <submittedName>
        <fullName evidence="1">Uncharacterized protein</fullName>
    </submittedName>
</protein>